<keyword evidence="20" id="KW-1185">Reference proteome</keyword>
<dbReference type="STRING" id="5486.A0A367YCX2"/>
<dbReference type="GO" id="GO:0008526">
    <property type="term" value="F:phosphatidylinositol transfer activity"/>
    <property type="evidence" value="ECO:0007669"/>
    <property type="project" value="UniProtKB-UniRule"/>
</dbReference>
<dbReference type="PROSITE" id="PS50191">
    <property type="entry name" value="CRAL_TRIO"/>
    <property type="match status" value="1"/>
</dbReference>
<comment type="similarity">
    <text evidence="3 16">Belongs to the SFH5 family.</text>
</comment>
<keyword evidence="8" id="KW-0479">Metal-binding</keyword>
<keyword evidence="5 16" id="KW-0813">Transport</keyword>
<dbReference type="OrthoDB" id="75724at2759"/>
<dbReference type="SMART" id="SM00516">
    <property type="entry name" value="SEC14"/>
    <property type="match status" value="1"/>
</dbReference>
<dbReference type="Gene3D" id="3.40.525.10">
    <property type="entry name" value="CRAL-TRIO lipid binding domain"/>
    <property type="match status" value="1"/>
</dbReference>
<dbReference type="Pfam" id="PF00650">
    <property type="entry name" value="CRAL_TRIO"/>
    <property type="match status" value="1"/>
</dbReference>
<evidence type="ECO:0000313" key="19">
    <source>
        <dbReference type="EMBL" id="RCK63657.1"/>
    </source>
</evidence>
<keyword evidence="10 16" id="KW-0492">Microsome</keyword>
<dbReference type="GO" id="GO:0032541">
    <property type="term" value="C:cortical endoplasmic reticulum"/>
    <property type="evidence" value="ECO:0007669"/>
    <property type="project" value="TreeGrafter"/>
</dbReference>
<evidence type="ECO:0000256" key="7">
    <source>
        <dbReference type="ARBA" id="ARBA00022617"/>
    </source>
</evidence>
<evidence type="ECO:0000256" key="15">
    <source>
        <dbReference type="ARBA" id="ARBA00024180"/>
    </source>
</evidence>
<evidence type="ECO:0000256" key="2">
    <source>
        <dbReference type="ARBA" id="ARBA00004406"/>
    </source>
</evidence>
<dbReference type="CDD" id="cd00170">
    <property type="entry name" value="SEC14"/>
    <property type="match status" value="1"/>
</dbReference>
<dbReference type="PANTHER" id="PTHR47669:SF1">
    <property type="entry name" value="PHOSPHATIDYLINOSITOL TRANSFER PROTEIN SFH5"/>
    <property type="match status" value="1"/>
</dbReference>
<comment type="subcellular location">
    <subcellularLocation>
        <location evidence="16">Cytoplasm</location>
    </subcellularLocation>
    <subcellularLocation>
        <location evidence="2 16">Endoplasmic reticulum membrane</location>
        <topology evidence="2 16">Peripheral membrane protein</topology>
    </subcellularLocation>
    <subcellularLocation>
        <location evidence="16">Microsome membrane</location>
        <topology evidence="16">Peripheral membrane protein</topology>
    </subcellularLocation>
</comment>
<dbReference type="GO" id="GO:0005789">
    <property type="term" value="C:endoplasmic reticulum membrane"/>
    <property type="evidence" value="ECO:0007669"/>
    <property type="project" value="UniProtKB-SubCell"/>
</dbReference>
<keyword evidence="11" id="KW-0408">Iron</keyword>
<evidence type="ECO:0000256" key="17">
    <source>
        <dbReference type="SAM" id="MobiDB-lite"/>
    </source>
</evidence>
<keyword evidence="12 16" id="KW-0445">Lipid transport</keyword>
<keyword evidence="6 16" id="KW-0963">Cytoplasm</keyword>
<dbReference type="SUPFAM" id="SSF46938">
    <property type="entry name" value="CRAL/TRIO N-terminal domain"/>
    <property type="match status" value="1"/>
</dbReference>
<reference evidence="19 20" key="1">
    <citation type="submission" date="2018-06" db="EMBL/GenBank/DDBJ databases">
        <title>Whole genome sequencing of Candida tropicalis (genome annotated by CSBL at Korea University).</title>
        <authorList>
            <person name="Ahn J."/>
        </authorList>
    </citation>
    <scope>NUCLEOTIDE SEQUENCE [LARGE SCALE GENOMIC DNA]</scope>
    <source>
        <strain evidence="19 20">ATCC 20962</strain>
    </source>
</reference>
<dbReference type="SUPFAM" id="SSF52087">
    <property type="entry name" value="CRAL/TRIO domain"/>
    <property type="match status" value="1"/>
</dbReference>
<comment type="caution">
    <text evidence="19">The sequence shown here is derived from an EMBL/GenBank/DDBJ whole genome shotgun (WGS) entry which is preliminary data.</text>
</comment>
<name>A0A367YCX2_9ASCO</name>
<comment type="cofactor">
    <cofactor evidence="1">
        <name>heme b</name>
        <dbReference type="ChEBI" id="CHEBI:60344"/>
    </cofactor>
</comment>
<dbReference type="GO" id="GO:0017157">
    <property type="term" value="P:regulation of exocytosis"/>
    <property type="evidence" value="ECO:0007669"/>
    <property type="project" value="TreeGrafter"/>
</dbReference>
<evidence type="ECO:0000256" key="14">
    <source>
        <dbReference type="ARBA" id="ARBA00024146"/>
    </source>
</evidence>
<evidence type="ECO:0000256" key="16">
    <source>
        <dbReference type="RuleBase" id="RU367059"/>
    </source>
</evidence>
<dbReference type="InterPro" id="IPR001251">
    <property type="entry name" value="CRAL-TRIO_dom"/>
</dbReference>
<dbReference type="GO" id="GO:0005829">
    <property type="term" value="C:cytosol"/>
    <property type="evidence" value="ECO:0007669"/>
    <property type="project" value="TreeGrafter"/>
</dbReference>
<evidence type="ECO:0000256" key="8">
    <source>
        <dbReference type="ARBA" id="ARBA00022723"/>
    </source>
</evidence>
<evidence type="ECO:0000256" key="13">
    <source>
        <dbReference type="ARBA" id="ARBA00023136"/>
    </source>
</evidence>
<evidence type="ECO:0000256" key="5">
    <source>
        <dbReference type="ARBA" id="ARBA00022448"/>
    </source>
</evidence>
<evidence type="ECO:0000256" key="9">
    <source>
        <dbReference type="ARBA" id="ARBA00022824"/>
    </source>
</evidence>
<organism evidence="19 20">
    <name type="scientific">Candida viswanathii</name>
    <dbReference type="NCBI Taxonomy" id="5486"/>
    <lineage>
        <taxon>Eukaryota</taxon>
        <taxon>Fungi</taxon>
        <taxon>Dikarya</taxon>
        <taxon>Ascomycota</taxon>
        <taxon>Saccharomycotina</taxon>
        <taxon>Pichiomycetes</taxon>
        <taxon>Debaryomycetaceae</taxon>
        <taxon>Candida/Lodderomyces clade</taxon>
        <taxon>Candida</taxon>
    </lineage>
</organism>
<evidence type="ECO:0000256" key="4">
    <source>
        <dbReference type="ARBA" id="ARBA00018320"/>
    </source>
</evidence>
<dbReference type="Proteomes" id="UP000253472">
    <property type="component" value="Unassembled WGS sequence"/>
</dbReference>
<accession>A0A367YCX2</accession>
<evidence type="ECO:0000256" key="3">
    <source>
        <dbReference type="ARBA" id="ARBA00006667"/>
    </source>
</evidence>
<dbReference type="AlphaFoldDB" id="A0A367YCX2"/>
<dbReference type="InterPro" id="IPR042938">
    <property type="entry name" value="Sfh5"/>
</dbReference>
<dbReference type="InterPro" id="IPR036273">
    <property type="entry name" value="CRAL/TRIO_N_dom_sf"/>
</dbReference>
<keyword evidence="13 16" id="KW-0472">Membrane</keyword>
<gene>
    <name evidence="19" type="primary">SFH5_2</name>
    <name evidence="19" type="ORF">Cantr_09979</name>
</gene>
<proteinExistence type="inferred from homology"/>
<evidence type="ECO:0000256" key="6">
    <source>
        <dbReference type="ARBA" id="ARBA00022490"/>
    </source>
</evidence>
<keyword evidence="7" id="KW-0349">Heme</keyword>
<feature type="domain" description="CRAL-TRIO" evidence="18">
    <location>
        <begin position="114"/>
        <end position="285"/>
    </location>
</feature>
<evidence type="ECO:0000256" key="1">
    <source>
        <dbReference type="ARBA" id="ARBA00001970"/>
    </source>
</evidence>
<dbReference type="PANTHER" id="PTHR47669">
    <property type="entry name" value="PHOSPHATIDYLINOSITOL TRANSFER PROTEIN SFH5"/>
    <property type="match status" value="1"/>
</dbReference>
<dbReference type="EMBL" id="QLNQ01000024">
    <property type="protein sequence ID" value="RCK63657.1"/>
    <property type="molecule type" value="Genomic_DNA"/>
</dbReference>
<evidence type="ECO:0000313" key="20">
    <source>
        <dbReference type="Proteomes" id="UP000253472"/>
    </source>
</evidence>
<dbReference type="GO" id="GO:0043001">
    <property type="term" value="P:Golgi to plasma membrane protein transport"/>
    <property type="evidence" value="ECO:0007669"/>
    <property type="project" value="TreeGrafter"/>
</dbReference>
<comment type="function">
    <text evidence="15">Non-classical phosphatidylinositol (PtdIns) transfer protein (PITP), which exhibits PtdIns-binding/transfer activity in the absence of detectable PtdCho-binding/transfer activity. Regulates PtdIns(4,5)P2 homeostasis at the plasma membrane. Heme-binding protein that may play a role in organic oxidant-induced stress responses.</text>
</comment>
<evidence type="ECO:0000256" key="10">
    <source>
        <dbReference type="ARBA" id="ARBA00022848"/>
    </source>
</evidence>
<evidence type="ECO:0000256" key="11">
    <source>
        <dbReference type="ARBA" id="ARBA00023004"/>
    </source>
</evidence>
<protein>
    <recommendedName>
        <fullName evidence="4 16">Phosphatidylinositol transfer protein SFH5</fullName>
        <shortName evidence="16">PITP SFH5</shortName>
    </recommendedName>
</protein>
<evidence type="ECO:0000256" key="12">
    <source>
        <dbReference type="ARBA" id="ARBA00023055"/>
    </source>
</evidence>
<comment type="catalytic activity">
    <reaction evidence="14">
        <text>a 1,2-diacyl-sn-glycero-3-phospho-(1D-myo-inositol)(in) = a 1,2-diacyl-sn-glycero-3-phospho-(1D-myo-inositol)(out)</text>
        <dbReference type="Rhea" id="RHEA:38691"/>
        <dbReference type="ChEBI" id="CHEBI:57880"/>
    </reaction>
    <physiologicalReaction direction="left-to-right" evidence="14">
        <dbReference type="Rhea" id="RHEA:38692"/>
    </physiologicalReaction>
</comment>
<dbReference type="GO" id="GO:0005886">
    <property type="term" value="C:plasma membrane"/>
    <property type="evidence" value="ECO:0007669"/>
    <property type="project" value="TreeGrafter"/>
</dbReference>
<evidence type="ECO:0000259" key="18">
    <source>
        <dbReference type="PROSITE" id="PS50191"/>
    </source>
</evidence>
<dbReference type="InterPro" id="IPR036865">
    <property type="entry name" value="CRAL-TRIO_dom_sf"/>
</dbReference>
<feature type="region of interest" description="Disordered" evidence="17">
    <location>
        <begin position="312"/>
        <end position="333"/>
    </location>
</feature>
<dbReference type="GO" id="GO:0046872">
    <property type="term" value="F:metal ion binding"/>
    <property type="evidence" value="ECO:0007669"/>
    <property type="project" value="UniProtKB-KW"/>
</dbReference>
<sequence>MTTAVEDIKSTIKSTDLEDEQAEKLAALIEAIPEILSKADNPQYDEIFGHRINTSNKPEVNEPIRNEILLKFLAADKYDLDLAKERVLKTFNWRNEFQPLSAAFDEQFDEELNELGVVTDFPKSKLHITTWNLYGNLKNPKKIFEKFGANNKKVELPGSQFLRWRIGLMEKSLQLVDFTNRDNNKVAQVHDYNNVSFWGIDPGMKQATNEIIAIFGDNYPELLSTKFFINVPLLMGWVFTFFKTIGMIGQETLNKFQVLNHGDMLEFFSKSELPKDYGGELDETLFTLNVEKLIKLSEYGEVVLKKCGEASKAVEEPQANENDKLKGVDDEVE</sequence>
<keyword evidence="9 16" id="KW-0256">Endoplasmic reticulum</keyword>